<evidence type="ECO:0000313" key="7">
    <source>
        <dbReference type="EMBL" id="QKW53843.1"/>
    </source>
</evidence>
<gene>
    <name evidence="7" type="ORF">HUT08_34625</name>
</gene>
<keyword evidence="1" id="KW-0285">Flavoprotein</keyword>
<organism evidence="7 8">
    <name type="scientific">Streptomyces buecherae</name>
    <dbReference type="NCBI Taxonomy" id="2763006"/>
    <lineage>
        <taxon>Bacteria</taxon>
        <taxon>Bacillati</taxon>
        <taxon>Actinomycetota</taxon>
        <taxon>Actinomycetes</taxon>
        <taxon>Kitasatosporales</taxon>
        <taxon>Streptomycetaceae</taxon>
        <taxon>Streptomyces</taxon>
    </lineage>
</organism>
<dbReference type="InterPro" id="IPR019923">
    <property type="entry name" value="Lucif-like_OxRdtase_MSMEG_2516"/>
</dbReference>
<accession>A0A7H8NH62</accession>
<feature type="domain" description="Luciferase-like" evidence="6">
    <location>
        <begin position="11"/>
        <end position="237"/>
    </location>
</feature>
<proteinExistence type="predicted"/>
<protein>
    <submittedName>
        <fullName evidence="7">LLM class F420-dependent oxidoreductase</fullName>
    </submittedName>
</protein>
<dbReference type="InterPro" id="IPR036661">
    <property type="entry name" value="Luciferase-like_sf"/>
</dbReference>
<dbReference type="PANTHER" id="PTHR42847">
    <property type="entry name" value="ALKANESULFONATE MONOOXYGENASE"/>
    <property type="match status" value="1"/>
</dbReference>
<dbReference type="GO" id="GO:0008726">
    <property type="term" value="F:alkanesulfonate monooxygenase activity"/>
    <property type="evidence" value="ECO:0007669"/>
    <property type="project" value="TreeGrafter"/>
</dbReference>
<evidence type="ECO:0000256" key="2">
    <source>
        <dbReference type="ARBA" id="ARBA00022643"/>
    </source>
</evidence>
<dbReference type="Proteomes" id="UP000509303">
    <property type="component" value="Chromosome"/>
</dbReference>
<evidence type="ECO:0000256" key="1">
    <source>
        <dbReference type="ARBA" id="ARBA00022630"/>
    </source>
</evidence>
<dbReference type="InterPro" id="IPR011251">
    <property type="entry name" value="Luciferase-like_dom"/>
</dbReference>
<keyword evidence="8" id="KW-1185">Reference proteome</keyword>
<keyword evidence="4" id="KW-0503">Monooxygenase</keyword>
<evidence type="ECO:0000259" key="6">
    <source>
        <dbReference type="Pfam" id="PF00296"/>
    </source>
</evidence>
<dbReference type="PANTHER" id="PTHR42847:SF4">
    <property type="entry name" value="ALKANESULFONATE MONOOXYGENASE-RELATED"/>
    <property type="match status" value="1"/>
</dbReference>
<dbReference type="GO" id="GO:0046306">
    <property type="term" value="P:alkanesulfonate catabolic process"/>
    <property type="evidence" value="ECO:0007669"/>
    <property type="project" value="TreeGrafter"/>
</dbReference>
<keyword evidence="3" id="KW-0560">Oxidoreductase</keyword>
<sequence>MTHPFRFGVNMLTIETGEAWRDKCRRAEALGYDVLLVPDHLGMPAPFPALIAAAEATERPRVGTFVLNAGFWNPALLAREVATCDQLTGGRLELGLGTGYVKAEHDAAGLPWGSPRERVDHLERTLTELDRLLTDTEQQPRPAQSPRPPLLLGGNGNRVLRLAARHAETVAFTGASQAPDAPAGTLSVISADALEERVAAYRSFAADRAAPAELNYLVQQVVITDDRRAAAAELAPHTGGLTEDQVLEHPALLAGTVAEIADQVRAHRERFGFTYFTVLDPYAEAFGKVIAELREG</sequence>
<reference evidence="7 8" key="1">
    <citation type="submission" date="2020-06" db="EMBL/GenBank/DDBJ databases">
        <title>Genome mining for natural products.</title>
        <authorList>
            <person name="Zhang B."/>
            <person name="Shi J."/>
            <person name="Ge H."/>
        </authorList>
    </citation>
    <scope>NUCLEOTIDE SEQUENCE [LARGE SCALE GENOMIC DNA]</scope>
    <source>
        <strain evidence="7 8">NA00687</strain>
    </source>
</reference>
<evidence type="ECO:0000256" key="4">
    <source>
        <dbReference type="ARBA" id="ARBA00023033"/>
    </source>
</evidence>
<dbReference type="SUPFAM" id="SSF51679">
    <property type="entry name" value="Bacterial luciferase-like"/>
    <property type="match status" value="1"/>
</dbReference>
<feature type="region of interest" description="Disordered" evidence="5">
    <location>
        <begin position="133"/>
        <end position="152"/>
    </location>
</feature>
<dbReference type="AlphaFoldDB" id="A0A7H8NH62"/>
<dbReference type="NCBIfam" id="TIGR03621">
    <property type="entry name" value="F420_MSMEG_2516"/>
    <property type="match status" value="1"/>
</dbReference>
<evidence type="ECO:0000313" key="8">
    <source>
        <dbReference type="Proteomes" id="UP000509303"/>
    </source>
</evidence>
<evidence type="ECO:0000256" key="3">
    <source>
        <dbReference type="ARBA" id="ARBA00023002"/>
    </source>
</evidence>
<name>A0A7H8NH62_9ACTN</name>
<keyword evidence="2" id="KW-0288">FMN</keyword>
<dbReference type="Gene3D" id="3.20.20.30">
    <property type="entry name" value="Luciferase-like domain"/>
    <property type="match status" value="1"/>
</dbReference>
<dbReference type="InterPro" id="IPR050172">
    <property type="entry name" value="SsuD_RutA_monooxygenase"/>
</dbReference>
<dbReference type="EMBL" id="CP054929">
    <property type="protein sequence ID" value="QKW53843.1"/>
    <property type="molecule type" value="Genomic_DNA"/>
</dbReference>
<dbReference type="Pfam" id="PF00296">
    <property type="entry name" value="Bac_luciferase"/>
    <property type="match status" value="1"/>
</dbReference>
<dbReference type="RefSeq" id="WP_176165547.1">
    <property type="nucleotide sequence ID" value="NZ_CP054929.1"/>
</dbReference>
<evidence type="ECO:0000256" key="5">
    <source>
        <dbReference type="SAM" id="MobiDB-lite"/>
    </source>
</evidence>